<evidence type="ECO:0000313" key="1">
    <source>
        <dbReference type="EMBL" id="MFC0393648.1"/>
    </source>
</evidence>
<dbReference type="RefSeq" id="WP_204820662.1">
    <property type="nucleotide sequence ID" value="NZ_JANHOF010000008.1"/>
</dbReference>
<dbReference type="SUPFAM" id="SSF69318">
    <property type="entry name" value="Integrin alpha N-terminal domain"/>
    <property type="match status" value="1"/>
</dbReference>
<name>A0ABV6JCJ9_9BACL</name>
<evidence type="ECO:0000313" key="2">
    <source>
        <dbReference type="Proteomes" id="UP001589818"/>
    </source>
</evidence>
<reference evidence="1 2" key="1">
    <citation type="submission" date="2024-09" db="EMBL/GenBank/DDBJ databases">
        <authorList>
            <person name="Sun Q."/>
            <person name="Mori K."/>
        </authorList>
    </citation>
    <scope>NUCLEOTIDE SEQUENCE [LARGE SCALE GENOMIC DNA]</scope>
    <source>
        <strain evidence="1 2">CCM 4839</strain>
    </source>
</reference>
<organism evidence="1 2">
    <name type="scientific">Paenibacillus mendelii</name>
    <dbReference type="NCBI Taxonomy" id="206163"/>
    <lineage>
        <taxon>Bacteria</taxon>
        <taxon>Bacillati</taxon>
        <taxon>Bacillota</taxon>
        <taxon>Bacilli</taxon>
        <taxon>Bacillales</taxon>
        <taxon>Paenibacillaceae</taxon>
        <taxon>Paenibacillus</taxon>
    </lineage>
</organism>
<keyword evidence="2" id="KW-1185">Reference proteome</keyword>
<protein>
    <submittedName>
        <fullName evidence="1">FG-GAP repeat domain-containing protein</fullName>
    </submittedName>
</protein>
<sequence length="474" mass="53599">MKRQRWVRRIGLRVIAAICLLGITGCQYTATPADLLLGPRETPENAALAAAVRDALPARAKLSLPDQDEAMSAVRKMDIDGDGRKEAIVTFITDSEDQQVLVLKEGSDGWQLWFIFGESSGYGIDWIDAADLDGDSQPELLIGWKQYMVPNGILNVYQIQSEKDYKVPPKPIAELEYTSAVLGDIDGNQRSEIVLIREEQQAKEDQLYGLMDRTLHVYRMEQGMITNTETVSLPSEVNGYYNLVVGKIAKNRYGMVADAGLGAHSSMTIMLAWENGGLVQVYPSRSSSEYDRSFNVYSTLSGDENNDGILDIQIMKEALDQPADAAMSELVLIDQRKQWDGKANFHVVMEQYVDYAGRYALRFPQTWYDQVTVRRPKDEEKGQLYVDIYEAASDKRLPLFVIHSTPLTDWHVLEQAWQDQGVQYSELVKGGGIVYAVEWEEPSEDWTEEERALYTGLQPDENELKRLFKLLPED</sequence>
<dbReference type="InterPro" id="IPR028994">
    <property type="entry name" value="Integrin_alpha_N"/>
</dbReference>
<dbReference type="PROSITE" id="PS51257">
    <property type="entry name" value="PROKAR_LIPOPROTEIN"/>
    <property type="match status" value="1"/>
</dbReference>
<dbReference type="Proteomes" id="UP001589818">
    <property type="component" value="Unassembled WGS sequence"/>
</dbReference>
<gene>
    <name evidence="1" type="ORF">ACFFJ8_20040</name>
</gene>
<comment type="caution">
    <text evidence="1">The sequence shown here is derived from an EMBL/GenBank/DDBJ whole genome shotgun (WGS) entry which is preliminary data.</text>
</comment>
<accession>A0ABV6JCJ9</accession>
<proteinExistence type="predicted"/>
<dbReference type="EMBL" id="JBHLVF010000034">
    <property type="protein sequence ID" value="MFC0393648.1"/>
    <property type="molecule type" value="Genomic_DNA"/>
</dbReference>
<dbReference type="Gene3D" id="2.130.10.130">
    <property type="entry name" value="Integrin alpha, N-terminal"/>
    <property type="match status" value="1"/>
</dbReference>